<dbReference type="RefSeq" id="WP_184665847.1">
    <property type="nucleotide sequence ID" value="NZ_BAABAI010000004.1"/>
</dbReference>
<accession>A0A7W7SYG9</accession>
<dbReference type="EMBL" id="JACHJS010000001">
    <property type="protein sequence ID" value="MBB4963011.1"/>
    <property type="molecule type" value="Genomic_DNA"/>
</dbReference>
<evidence type="ECO:0000313" key="4">
    <source>
        <dbReference type="Proteomes" id="UP000542674"/>
    </source>
</evidence>
<dbReference type="InterPro" id="IPR015035">
    <property type="entry name" value="DUF1918"/>
</dbReference>
<dbReference type="Pfam" id="PF08940">
    <property type="entry name" value="DUF1918"/>
    <property type="match status" value="1"/>
</dbReference>
<name>A0A7W7SYG9_9PSEU</name>
<sequence length="75" mass="8212">MQAIVGDLLHIHSRKAGLAEQVGEIIEVRGSAGSPPYLVRFDDGHEGLVYPGPDSLVRHPEDLPRQVRRDSSSAR</sequence>
<evidence type="ECO:0000259" key="2">
    <source>
        <dbReference type="Pfam" id="PF08940"/>
    </source>
</evidence>
<dbReference type="Gene3D" id="2.30.30.440">
    <property type="entry name" value="Domain of unknown function DUF1918"/>
    <property type="match status" value="1"/>
</dbReference>
<feature type="domain" description="DUF1918" evidence="2">
    <location>
        <begin position="1"/>
        <end position="57"/>
    </location>
</feature>
<keyword evidence="4" id="KW-1185">Reference proteome</keyword>
<dbReference type="AlphaFoldDB" id="A0A7W7SYG9"/>
<evidence type="ECO:0000256" key="1">
    <source>
        <dbReference type="SAM" id="MobiDB-lite"/>
    </source>
</evidence>
<reference evidence="3 4" key="1">
    <citation type="submission" date="2020-08" db="EMBL/GenBank/DDBJ databases">
        <title>Sequencing the genomes of 1000 actinobacteria strains.</title>
        <authorList>
            <person name="Klenk H.-P."/>
        </authorList>
    </citation>
    <scope>NUCLEOTIDE SEQUENCE [LARGE SCALE GENOMIC DNA]</scope>
    <source>
        <strain evidence="3 4">DSM 45084</strain>
    </source>
</reference>
<feature type="compositionally biased region" description="Basic and acidic residues" evidence="1">
    <location>
        <begin position="56"/>
        <end position="75"/>
    </location>
</feature>
<dbReference type="Proteomes" id="UP000542674">
    <property type="component" value="Unassembled WGS sequence"/>
</dbReference>
<proteinExistence type="predicted"/>
<comment type="caution">
    <text evidence="3">The sequence shown here is derived from an EMBL/GenBank/DDBJ whole genome shotgun (WGS) entry which is preliminary data.</text>
</comment>
<evidence type="ECO:0000313" key="3">
    <source>
        <dbReference type="EMBL" id="MBB4963011.1"/>
    </source>
</evidence>
<feature type="region of interest" description="Disordered" evidence="1">
    <location>
        <begin position="50"/>
        <end position="75"/>
    </location>
</feature>
<gene>
    <name evidence="3" type="ORF">F4559_000370</name>
</gene>
<dbReference type="SUPFAM" id="SSF50118">
    <property type="entry name" value="Cell growth inhibitor/plasmid maintenance toxic component"/>
    <property type="match status" value="1"/>
</dbReference>
<organism evidence="3 4">
    <name type="scientific">Saccharothrix violaceirubra</name>
    <dbReference type="NCBI Taxonomy" id="413306"/>
    <lineage>
        <taxon>Bacteria</taxon>
        <taxon>Bacillati</taxon>
        <taxon>Actinomycetota</taxon>
        <taxon>Actinomycetes</taxon>
        <taxon>Pseudonocardiales</taxon>
        <taxon>Pseudonocardiaceae</taxon>
        <taxon>Saccharothrix</taxon>
    </lineage>
</organism>
<protein>
    <recommendedName>
        <fullName evidence="2">DUF1918 domain-containing protein</fullName>
    </recommendedName>
</protein>